<name>A0A0A9HWN5_ARUDO</name>
<sequence>MLLCCGKHFLMEKMKGRIQFRSFPNSACRVSTFNLTPFFLGMV</sequence>
<dbReference type="EMBL" id="GBRH01158590">
    <property type="protein sequence ID" value="JAE39306.1"/>
    <property type="molecule type" value="Transcribed_RNA"/>
</dbReference>
<protein>
    <submittedName>
        <fullName evidence="1">Uncharacterized protein</fullName>
    </submittedName>
</protein>
<evidence type="ECO:0000313" key="1">
    <source>
        <dbReference type="EMBL" id="JAE39306.1"/>
    </source>
</evidence>
<reference evidence="1" key="1">
    <citation type="submission" date="2014-09" db="EMBL/GenBank/DDBJ databases">
        <authorList>
            <person name="Magalhaes I.L.F."/>
            <person name="Oliveira U."/>
            <person name="Santos F.R."/>
            <person name="Vidigal T.H.D.A."/>
            <person name="Brescovit A.D."/>
            <person name="Santos A.J."/>
        </authorList>
    </citation>
    <scope>NUCLEOTIDE SEQUENCE</scope>
    <source>
        <tissue evidence="1">Shoot tissue taken approximately 20 cm above the soil surface</tissue>
    </source>
</reference>
<reference evidence="1" key="2">
    <citation type="journal article" date="2015" name="Data Brief">
        <title>Shoot transcriptome of the giant reed, Arundo donax.</title>
        <authorList>
            <person name="Barrero R.A."/>
            <person name="Guerrero F.D."/>
            <person name="Moolhuijzen P."/>
            <person name="Goolsby J.A."/>
            <person name="Tidwell J."/>
            <person name="Bellgard S.E."/>
            <person name="Bellgard M.I."/>
        </authorList>
    </citation>
    <scope>NUCLEOTIDE SEQUENCE</scope>
    <source>
        <tissue evidence="1">Shoot tissue taken approximately 20 cm above the soil surface</tissue>
    </source>
</reference>
<organism evidence="1">
    <name type="scientific">Arundo donax</name>
    <name type="common">Giant reed</name>
    <name type="synonym">Donax arundinaceus</name>
    <dbReference type="NCBI Taxonomy" id="35708"/>
    <lineage>
        <taxon>Eukaryota</taxon>
        <taxon>Viridiplantae</taxon>
        <taxon>Streptophyta</taxon>
        <taxon>Embryophyta</taxon>
        <taxon>Tracheophyta</taxon>
        <taxon>Spermatophyta</taxon>
        <taxon>Magnoliopsida</taxon>
        <taxon>Liliopsida</taxon>
        <taxon>Poales</taxon>
        <taxon>Poaceae</taxon>
        <taxon>PACMAD clade</taxon>
        <taxon>Arundinoideae</taxon>
        <taxon>Arundineae</taxon>
        <taxon>Arundo</taxon>
    </lineage>
</organism>
<proteinExistence type="predicted"/>
<accession>A0A0A9HWN5</accession>
<dbReference type="AlphaFoldDB" id="A0A0A9HWN5"/>